<name>A0ABQ2X732_9BURK</name>
<dbReference type="InterPro" id="IPR019276">
    <property type="entry name" value="DUF2303"/>
</dbReference>
<protein>
    <recommendedName>
        <fullName evidence="3">DUF2303 family protein</fullName>
    </recommendedName>
</protein>
<dbReference type="Pfam" id="PF10065">
    <property type="entry name" value="DUF2303"/>
    <property type="match status" value="1"/>
</dbReference>
<sequence length="283" mass="31766">MDKQPQAVGQITADQLHITADTIDRITELAHAAVCTQKADGITFALVPEKYKREDLTDAIEKAQPAPNRKKGTVALTSIDSFLQYIADQNQAANAYIYADPEKQTLTAVFNENKENAIGWRDHRATFKAELSREFANWMHHNKQSKNQEDFAIFLEDNIADIVEPSGEVLLSVATSLQAKTEAAFSSAKRLDNGQVQFMYTENIDARAAGGSLEIPREFALGIRIFKNGDGYKVKARLKYRLHSQQLKFWYELDRPENVIETAFKESIEKAQSSGYTVLFGSP</sequence>
<dbReference type="RefSeq" id="WP_189344379.1">
    <property type="nucleotide sequence ID" value="NZ_BMYT01000001.1"/>
</dbReference>
<dbReference type="Proteomes" id="UP000620127">
    <property type="component" value="Unassembled WGS sequence"/>
</dbReference>
<proteinExistence type="predicted"/>
<gene>
    <name evidence="1" type="ORF">GCM10011282_04450</name>
</gene>
<dbReference type="EMBL" id="BMYT01000001">
    <property type="protein sequence ID" value="GGX01617.1"/>
    <property type="molecule type" value="Genomic_DNA"/>
</dbReference>
<comment type="caution">
    <text evidence="1">The sequence shown here is derived from an EMBL/GenBank/DDBJ whole genome shotgun (WGS) entry which is preliminary data.</text>
</comment>
<evidence type="ECO:0000313" key="1">
    <source>
        <dbReference type="EMBL" id="GGX01617.1"/>
    </source>
</evidence>
<evidence type="ECO:0000313" key="2">
    <source>
        <dbReference type="Proteomes" id="UP000620127"/>
    </source>
</evidence>
<organism evidence="1 2">
    <name type="scientific">Undibacterium macrobrachii</name>
    <dbReference type="NCBI Taxonomy" id="1119058"/>
    <lineage>
        <taxon>Bacteria</taxon>
        <taxon>Pseudomonadati</taxon>
        <taxon>Pseudomonadota</taxon>
        <taxon>Betaproteobacteria</taxon>
        <taxon>Burkholderiales</taxon>
        <taxon>Oxalobacteraceae</taxon>
        <taxon>Undibacterium</taxon>
    </lineage>
</organism>
<evidence type="ECO:0008006" key="3">
    <source>
        <dbReference type="Google" id="ProtNLM"/>
    </source>
</evidence>
<keyword evidence="2" id="KW-1185">Reference proteome</keyword>
<reference evidence="2" key="1">
    <citation type="journal article" date="2019" name="Int. J. Syst. Evol. Microbiol.">
        <title>The Global Catalogue of Microorganisms (GCM) 10K type strain sequencing project: providing services to taxonomists for standard genome sequencing and annotation.</title>
        <authorList>
            <consortium name="The Broad Institute Genomics Platform"/>
            <consortium name="The Broad Institute Genome Sequencing Center for Infectious Disease"/>
            <person name="Wu L."/>
            <person name="Ma J."/>
        </authorList>
    </citation>
    <scope>NUCLEOTIDE SEQUENCE [LARGE SCALE GENOMIC DNA]</scope>
    <source>
        <strain evidence="2">KCTC 23916</strain>
    </source>
</reference>
<accession>A0ABQ2X732</accession>